<dbReference type="OrthoDB" id="1099873at2"/>
<sequence>MIENNQLEINWLTHPTGDSFADIGGFVIEYLQKKKPDKSILELIEEVTNIYVKKWDNNLHSFFLNSTITHNSNKGQKGINKTIAFYKGLFDGKDAEDGYCRITGQKGKVFQGTRDNHIMSGSATLINFHHGFESGIRLSKEALIRIFFVPLGVEQLGDKVAVLTSNNEGITRHFVQRNVDNNFRDIASGISKSIQRSEFSNPANALFEYANQCIENVKTVTFDEDTGRSKTQGTTLNLFHFTNFGASPTINLITLPASVFAFYAYCIREHKKEWQSFIFRQYSNSKFKNAQFDDVSKSWFNNKEEVDYSTFKVWRNSVFEALLNGNGQIIRKAFLAHSKSRILNFKIIEQYQINIQNMDKRTLTKIKELADFIVNDRSDDEIKKSMTRLNGSKSSNGLRYFLLKLADKNYKDGNDEPLFSIDEYVEYLFPDGTYWNEIRDLLLIAIYQKLHETNKKIEVELIENESEI</sequence>
<organism evidence="1 2">
    <name type="scientific">Panacibacter ginsenosidivorans</name>
    <dbReference type="NCBI Taxonomy" id="1813871"/>
    <lineage>
        <taxon>Bacteria</taxon>
        <taxon>Pseudomonadati</taxon>
        <taxon>Bacteroidota</taxon>
        <taxon>Chitinophagia</taxon>
        <taxon>Chitinophagales</taxon>
        <taxon>Chitinophagaceae</taxon>
        <taxon>Panacibacter</taxon>
    </lineage>
</organism>
<reference evidence="1 2" key="1">
    <citation type="journal article" date="2016" name="Int. J. Syst. Evol. Microbiol.">
        <title>Panacibacter ginsenosidivorans gen. nov., sp. nov., with ginsenoside converting activity isolated from soil of a ginseng field.</title>
        <authorList>
            <person name="Siddiqi M.Z."/>
            <person name="Muhammad Shafi S."/>
            <person name="Choi K.D."/>
            <person name="Im W.T."/>
        </authorList>
    </citation>
    <scope>NUCLEOTIDE SEQUENCE [LARGE SCALE GENOMIC DNA]</scope>
    <source>
        <strain evidence="1 2">Gsoil1550</strain>
    </source>
</reference>
<proteinExistence type="predicted"/>
<evidence type="ECO:0000313" key="1">
    <source>
        <dbReference type="EMBL" id="QEC69320.1"/>
    </source>
</evidence>
<accession>A0A5B8VCW9</accession>
<gene>
    <name evidence="1" type="ORF">FRZ67_19145</name>
</gene>
<keyword evidence="2" id="KW-1185">Reference proteome</keyword>
<dbReference type="AlphaFoldDB" id="A0A5B8VCW9"/>
<dbReference type="EMBL" id="CP042435">
    <property type="protein sequence ID" value="QEC69320.1"/>
    <property type="molecule type" value="Genomic_DNA"/>
</dbReference>
<evidence type="ECO:0000313" key="2">
    <source>
        <dbReference type="Proteomes" id="UP000321533"/>
    </source>
</evidence>
<protein>
    <submittedName>
        <fullName evidence="1">Type I-B CRISPR-associated protein Cas8b1/Cst1</fullName>
    </submittedName>
</protein>
<dbReference type="Proteomes" id="UP000321533">
    <property type="component" value="Chromosome"/>
</dbReference>
<name>A0A5B8VCW9_9BACT</name>
<dbReference type="RefSeq" id="WP_147192197.1">
    <property type="nucleotide sequence ID" value="NZ_CP042435.1"/>
</dbReference>
<dbReference type="KEGG" id="pgin:FRZ67_19145"/>